<dbReference type="Pfam" id="PF00512">
    <property type="entry name" value="HisKA"/>
    <property type="match status" value="1"/>
</dbReference>
<comment type="caution">
    <text evidence="13">The sequence shown here is derived from an EMBL/GenBank/DDBJ whole genome shotgun (WGS) entry which is preliminary data.</text>
</comment>
<dbReference type="SUPFAM" id="SSF47384">
    <property type="entry name" value="Homodimeric domain of signal transducing histidine kinase"/>
    <property type="match status" value="1"/>
</dbReference>
<dbReference type="InterPro" id="IPR036890">
    <property type="entry name" value="HATPase_C_sf"/>
</dbReference>
<evidence type="ECO:0000256" key="1">
    <source>
        <dbReference type="ARBA" id="ARBA00000085"/>
    </source>
</evidence>
<feature type="transmembrane region" description="Helical" evidence="10">
    <location>
        <begin position="12"/>
        <end position="35"/>
    </location>
</feature>
<keyword evidence="4" id="KW-0597">Phosphoprotein</keyword>
<evidence type="ECO:0000256" key="7">
    <source>
        <dbReference type="ARBA" id="ARBA00022777"/>
    </source>
</evidence>
<dbReference type="CDD" id="cd00082">
    <property type="entry name" value="HisKA"/>
    <property type="match status" value="1"/>
</dbReference>
<name>A0ABN2CXZ8_9ACTN</name>
<evidence type="ECO:0000256" key="2">
    <source>
        <dbReference type="ARBA" id="ARBA00004236"/>
    </source>
</evidence>
<comment type="catalytic activity">
    <reaction evidence="1">
        <text>ATP + protein L-histidine = ADP + protein N-phospho-L-histidine.</text>
        <dbReference type="EC" id="2.7.13.3"/>
    </reaction>
</comment>
<dbReference type="Gene3D" id="6.10.340.10">
    <property type="match status" value="1"/>
</dbReference>
<dbReference type="Proteomes" id="UP001500190">
    <property type="component" value="Unassembled WGS sequence"/>
</dbReference>
<dbReference type="InterPro" id="IPR003660">
    <property type="entry name" value="HAMP_dom"/>
</dbReference>
<keyword evidence="5" id="KW-0808">Transferase</keyword>
<accession>A0ABN2CXZ8</accession>
<keyword evidence="10" id="KW-0472">Membrane</keyword>
<dbReference type="Pfam" id="PF00672">
    <property type="entry name" value="HAMP"/>
    <property type="match status" value="1"/>
</dbReference>
<dbReference type="SUPFAM" id="SSF55874">
    <property type="entry name" value="ATPase domain of HSP90 chaperone/DNA topoisomerase II/histidine kinase"/>
    <property type="match status" value="1"/>
</dbReference>
<dbReference type="PANTHER" id="PTHR45436:SF5">
    <property type="entry name" value="SENSOR HISTIDINE KINASE TRCS"/>
    <property type="match status" value="1"/>
</dbReference>
<dbReference type="PROSITE" id="PS50885">
    <property type="entry name" value="HAMP"/>
    <property type="match status" value="1"/>
</dbReference>
<comment type="subcellular location">
    <subcellularLocation>
        <location evidence="2">Cell membrane</location>
    </subcellularLocation>
</comment>
<evidence type="ECO:0000256" key="4">
    <source>
        <dbReference type="ARBA" id="ARBA00022553"/>
    </source>
</evidence>
<feature type="domain" description="HAMP" evidence="12">
    <location>
        <begin position="71"/>
        <end position="124"/>
    </location>
</feature>
<evidence type="ECO:0000256" key="8">
    <source>
        <dbReference type="ARBA" id="ARBA00022989"/>
    </source>
</evidence>
<dbReference type="EC" id="2.7.13.3" evidence="3"/>
<feature type="transmembrane region" description="Helical" evidence="10">
    <location>
        <begin position="47"/>
        <end position="70"/>
    </location>
</feature>
<dbReference type="SMART" id="SM00304">
    <property type="entry name" value="HAMP"/>
    <property type="match status" value="1"/>
</dbReference>
<proteinExistence type="predicted"/>
<evidence type="ECO:0000259" key="12">
    <source>
        <dbReference type="PROSITE" id="PS50885"/>
    </source>
</evidence>
<evidence type="ECO:0000259" key="11">
    <source>
        <dbReference type="PROSITE" id="PS50109"/>
    </source>
</evidence>
<dbReference type="InterPro" id="IPR003594">
    <property type="entry name" value="HATPase_dom"/>
</dbReference>
<dbReference type="Gene3D" id="3.30.565.10">
    <property type="entry name" value="Histidine kinase-like ATPase, C-terminal domain"/>
    <property type="match status" value="1"/>
</dbReference>
<dbReference type="Gene3D" id="1.10.287.130">
    <property type="match status" value="1"/>
</dbReference>
<keyword evidence="13" id="KW-0067">ATP-binding</keyword>
<dbReference type="InterPro" id="IPR005467">
    <property type="entry name" value="His_kinase_dom"/>
</dbReference>
<dbReference type="Pfam" id="PF02518">
    <property type="entry name" value="HATPase_c"/>
    <property type="match status" value="1"/>
</dbReference>
<dbReference type="InterPro" id="IPR050428">
    <property type="entry name" value="TCS_sensor_his_kinase"/>
</dbReference>
<keyword evidence="14" id="KW-1185">Reference proteome</keyword>
<keyword evidence="7" id="KW-0418">Kinase</keyword>
<dbReference type="GO" id="GO:0005524">
    <property type="term" value="F:ATP binding"/>
    <property type="evidence" value="ECO:0007669"/>
    <property type="project" value="UniProtKB-KW"/>
</dbReference>
<keyword evidence="8 10" id="KW-1133">Transmembrane helix</keyword>
<evidence type="ECO:0000256" key="10">
    <source>
        <dbReference type="SAM" id="Phobius"/>
    </source>
</evidence>
<dbReference type="PANTHER" id="PTHR45436">
    <property type="entry name" value="SENSOR HISTIDINE KINASE YKOH"/>
    <property type="match status" value="1"/>
</dbReference>
<dbReference type="SMART" id="SM00388">
    <property type="entry name" value="HisKA"/>
    <property type="match status" value="1"/>
</dbReference>
<dbReference type="CDD" id="cd06225">
    <property type="entry name" value="HAMP"/>
    <property type="match status" value="1"/>
</dbReference>
<evidence type="ECO:0000313" key="14">
    <source>
        <dbReference type="Proteomes" id="UP001500190"/>
    </source>
</evidence>
<evidence type="ECO:0000256" key="5">
    <source>
        <dbReference type="ARBA" id="ARBA00022679"/>
    </source>
</evidence>
<organism evidence="13 14">
    <name type="scientific">Kribbella karoonensis</name>
    <dbReference type="NCBI Taxonomy" id="324851"/>
    <lineage>
        <taxon>Bacteria</taxon>
        <taxon>Bacillati</taxon>
        <taxon>Actinomycetota</taxon>
        <taxon>Actinomycetes</taxon>
        <taxon>Propionibacteriales</taxon>
        <taxon>Kribbellaceae</taxon>
        <taxon>Kribbella</taxon>
    </lineage>
</organism>
<keyword evidence="6 10" id="KW-0812">Transmembrane</keyword>
<keyword evidence="13" id="KW-0547">Nucleotide-binding</keyword>
<evidence type="ECO:0000313" key="13">
    <source>
        <dbReference type="EMBL" id="GAA1565422.1"/>
    </source>
</evidence>
<dbReference type="InterPro" id="IPR003661">
    <property type="entry name" value="HisK_dim/P_dom"/>
</dbReference>
<dbReference type="PROSITE" id="PS50109">
    <property type="entry name" value="HIS_KIN"/>
    <property type="match status" value="1"/>
</dbReference>
<dbReference type="InterPro" id="IPR036097">
    <property type="entry name" value="HisK_dim/P_sf"/>
</dbReference>
<dbReference type="EMBL" id="BAAAND010000001">
    <property type="protein sequence ID" value="GAA1565422.1"/>
    <property type="molecule type" value="Genomic_DNA"/>
</dbReference>
<evidence type="ECO:0000256" key="3">
    <source>
        <dbReference type="ARBA" id="ARBA00012438"/>
    </source>
</evidence>
<gene>
    <name evidence="13" type="ORF">GCM10009742_03380</name>
</gene>
<dbReference type="RefSeq" id="WP_344187530.1">
    <property type="nucleotide sequence ID" value="NZ_BAAAND010000001.1"/>
</dbReference>
<feature type="domain" description="Histidine kinase" evidence="11">
    <location>
        <begin position="132"/>
        <end position="331"/>
    </location>
</feature>
<dbReference type="SMART" id="SM00387">
    <property type="entry name" value="HATPase_c"/>
    <property type="match status" value="1"/>
</dbReference>
<evidence type="ECO:0000256" key="6">
    <source>
        <dbReference type="ARBA" id="ARBA00022692"/>
    </source>
</evidence>
<keyword evidence="9" id="KW-0902">Two-component regulatory system</keyword>
<evidence type="ECO:0000256" key="9">
    <source>
        <dbReference type="ARBA" id="ARBA00023012"/>
    </source>
</evidence>
<sequence>MTALPRLRMRLAVLHTALAFTCCVVVVAVVALGMFQGSNTSSNLSDVLRYAGVALALLAVVSIAVGWLIAGRALRPLDAITRSARSLSAQDLETRLTVPPGYREFTELAGTLDDLLRRLHESFTAQRQFVANASHELRTPLTVQRTLLQLALDDPSPDALRSACEELLDLNRQQEQLIDALLTLATGYDGIDRWEAFDLAALTARIVEEHQPDADARHVDIRTTLAPTAVTGDVPLTASLITNLLVNAIRHNLPGGTVHVTTADGRLTITNTGRQIPSDELRTLTEPFQRAQSDGHGLGLAIATAVARAHSADLTIQPDPNGGLRVSYQAG</sequence>
<reference evidence="13 14" key="1">
    <citation type="journal article" date="2019" name="Int. J. Syst. Evol. Microbiol.">
        <title>The Global Catalogue of Microorganisms (GCM) 10K type strain sequencing project: providing services to taxonomists for standard genome sequencing and annotation.</title>
        <authorList>
            <consortium name="The Broad Institute Genomics Platform"/>
            <consortium name="The Broad Institute Genome Sequencing Center for Infectious Disease"/>
            <person name="Wu L."/>
            <person name="Ma J."/>
        </authorList>
    </citation>
    <scope>NUCLEOTIDE SEQUENCE [LARGE SCALE GENOMIC DNA]</scope>
    <source>
        <strain evidence="13 14">JCM 14304</strain>
    </source>
</reference>
<protein>
    <recommendedName>
        <fullName evidence="3">histidine kinase</fullName>
        <ecNumber evidence="3">2.7.13.3</ecNumber>
    </recommendedName>
</protein>